<organism evidence="1 2">
    <name type="scientific">Trifolium pratense</name>
    <name type="common">Red clover</name>
    <dbReference type="NCBI Taxonomy" id="57577"/>
    <lineage>
        <taxon>Eukaryota</taxon>
        <taxon>Viridiplantae</taxon>
        <taxon>Streptophyta</taxon>
        <taxon>Embryophyta</taxon>
        <taxon>Tracheophyta</taxon>
        <taxon>Spermatophyta</taxon>
        <taxon>Magnoliopsida</taxon>
        <taxon>eudicotyledons</taxon>
        <taxon>Gunneridae</taxon>
        <taxon>Pentapetalae</taxon>
        <taxon>rosids</taxon>
        <taxon>fabids</taxon>
        <taxon>Fabales</taxon>
        <taxon>Fabaceae</taxon>
        <taxon>Papilionoideae</taxon>
        <taxon>50 kb inversion clade</taxon>
        <taxon>NPAAA clade</taxon>
        <taxon>Hologalegina</taxon>
        <taxon>IRL clade</taxon>
        <taxon>Trifolieae</taxon>
        <taxon>Trifolium</taxon>
    </lineage>
</organism>
<accession>A0ACB0K971</accession>
<comment type="caution">
    <text evidence="1">The sequence shown here is derived from an EMBL/GenBank/DDBJ whole genome shotgun (WGS) entry which is preliminary data.</text>
</comment>
<proteinExistence type="predicted"/>
<keyword evidence="2" id="KW-1185">Reference proteome</keyword>
<name>A0ACB0K971_TRIPR</name>
<dbReference type="EMBL" id="CASHSV030000206">
    <property type="protein sequence ID" value="CAJ2652679.1"/>
    <property type="molecule type" value="Genomic_DNA"/>
</dbReference>
<protein>
    <submittedName>
        <fullName evidence="1">Uncharacterized protein</fullName>
    </submittedName>
</protein>
<gene>
    <name evidence="1" type="ORF">MILVUS5_LOCUS20127</name>
</gene>
<dbReference type="Proteomes" id="UP001177021">
    <property type="component" value="Unassembled WGS sequence"/>
</dbReference>
<sequence>MIALGISESVRYLVHQLGWDNFIFSDLSTFRNLTLEFLSSFKYEPNRGTYLHGGLVTFRMLGHTYHLTTHEIAEILGVPSGLNAFTKVQDDSFMDSELDYYWGSISGNPNTALSARYNTEIHNPAIRYFHKIIAHTFFRKPTNIQTVTKEELFLMFCVSQNRPVNAAVFLLNNIAKIIKEPTSRISIGGFVTFFARALGLHAQLSCVTPSASIQPMDIIFCFNQHLIGYLGPVEYLLLINFESVHQFTLPNTEKTSVHNKQAFWWSSMHHGKYRLT</sequence>
<evidence type="ECO:0000313" key="1">
    <source>
        <dbReference type="EMBL" id="CAJ2652679.1"/>
    </source>
</evidence>
<reference evidence="1" key="1">
    <citation type="submission" date="2023-10" db="EMBL/GenBank/DDBJ databases">
        <authorList>
            <person name="Rodriguez Cubillos JULIANA M."/>
            <person name="De Vega J."/>
        </authorList>
    </citation>
    <scope>NUCLEOTIDE SEQUENCE</scope>
</reference>
<evidence type="ECO:0000313" key="2">
    <source>
        <dbReference type="Proteomes" id="UP001177021"/>
    </source>
</evidence>